<name>A0A316A973_9BACT</name>
<dbReference type="Pfam" id="PF20448">
    <property type="entry name" value="DUF6705"/>
    <property type="match status" value="1"/>
</dbReference>
<comment type="caution">
    <text evidence="2">The sequence shown here is derived from an EMBL/GenBank/DDBJ whole genome shotgun (WGS) entry which is preliminary data.</text>
</comment>
<dbReference type="Proteomes" id="UP000245880">
    <property type="component" value="Unassembled WGS sequence"/>
</dbReference>
<accession>A0A316A973</accession>
<keyword evidence="3" id="KW-1185">Reference proteome</keyword>
<dbReference type="RefSeq" id="WP_109678188.1">
    <property type="nucleotide sequence ID" value="NZ_QGDT01000023.1"/>
</dbReference>
<sequence>MKYLSIILLFAFVSCKNDVAPNNVEALSTDQKVIRNATLDTFVGQWVYFLNGEPYKKIVISKGNDSLDYVFQHYYVSAGQYKIDQEIYPEQVLDNSMFTTWDKSVWFLPYITILSSYSSGTQTMVFKSNNGNELLELGINKYTKTI</sequence>
<dbReference type="EMBL" id="QGDT01000023">
    <property type="protein sequence ID" value="PWJ53404.1"/>
    <property type="molecule type" value="Genomic_DNA"/>
</dbReference>
<gene>
    <name evidence="2" type="ORF">CLV98_12318</name>
</gene>
<dbReference type="PROSITE" id="PS51257">
    <property type="entry name" value="PROKAR_LIPOPROTEIN"/>
    <property type="match status" value="1"/>
</dbReference>
<dbReference type="OrthoDB" id="956799at2"/>
<organism evidence="2 3">
    <name type="scientific">Dyadobacter jejuensis</name>
    <dbReference type="NCBI Taxonomy" id="1082580"/>
    <lineage>
        <taxon>Bacteria</taxon>
        <taxon>Pseudomonadati</taxon>
        <taxon>Bacteroidota</taxon>
        <taxon>Cytophagia</taxon>
        <taxon>Cytophagales</taxon>
        <taxon>Spirosomataceae</taxon>
        <taxon>Dyadobacter</taxon>
    </lineage>
</organism>
<protein>
    <recommendedName>
        <fullName evidence="1">DUF6705 domain-containing protein</fullName>
    </recommendedName>
</protein>
<dbReference type="AlphaFoldDB" id="A0A316A973"/>
<evidence type="ECO:0000259" key="1">
    <source>
        <dbReference type="Pfam" id="PF20448"/>
    </source>
</evidence>
<proteinExistence type="predicted"/>
<reference evidence="2 3" key="1">
    <citation type="submission" date="2018-03" db="EMBL/GenBank/DDBJ databases">
        <title>Genomic Encyclopedia of Archaeal and Bacterial Type Strains, Phase II (KMG-II): from individual species to whole genera.</title>
        <authorList>
            <person name="Goeker M."/>
        </authorList>
    </citation>
    <scope>NUCLEOTIDE SEQUENCE [LARGE SCALE GENOMIC DNA]</scope>
    <source>
        <strain evidence="2 3">DSM 100346</strain>
    </source>
</reference>
<evidence type="ECO:0000313" key="3">
    <source>
        <dbReference type="Proteomes" id="UP000245880"/>
    </source>
</evidence>
<feature type="domain" description="DUF6705" evidence="1">
    <location>
        <begin position="1"/>
        <end position="83"/>
    </location>
</feature>
<dbReference type="InterPro" id="IPR046551">
    <property type="entry name" value="DUF6705"/>
</dbReference>
<evidence type="ECO:0000313" key="2">
    <source>
        <dbReference type="EMBL" id="PWJ53404.1"/>
    </source>
</evidence>